<comment type="pathway">
    <text evidence="6">Cofactor biosynthesis; adenosylcobalamin biosynthesis; adenosylcobalamin from cob(II)yrinate a,c-diamide: step 5/7.</text>
</comment>
<evidence type="ECO:0000256" key="15">
    <source>
        <dbReference type="ARBA" id="ARBA00023134"/>
    </source>
</evidence>
<evidence type="ECO:0000256" key="1">
    <source>
        <dbReference type="ARBA" id="ARBA00000312"/>
    </source>
</evidence>
<keyword evidence="21" id="KW-1185">Reference proteome</keyword>
<evidence type="ECO:0000256" key="6">
    <source>
        <dbReference type="ARBA" id="ARBA00005159"/>
    </source>
</evidence>
<feature type="binding site" evidence="19">
    <location>
        <position position="60"/>
    </location>
    <ligand>
        <name>GTP</name>
        <dbReference type="ChEBI" id="CHEBI:37565"/>
    </ligand>
</feature>
<evidence type="ECO:0000256" key="3">
    <source>
        <dbReference type="ARBA" id="ARBA00001522"/>
    </source>
</evidence>
<comment type="catalytic activity">
    <reaction evidence="3">
        <text>adenosylcob(III)inamide + GTP = adenosylcob(III)inamide phosphate + GDP + H(+)</text>
        <dbReference type="Rhea" id="RHEA:15765"/>
        <dbReference type="ChEBI" id="CHEBI:2480"/>
        <dbReference type="ChEBI" id="CHEBI:15378"/>
        <dbReference type="ChEBI" id="CHEBI:37565"/>
        <dbReference type="ChEBI" id="CHEBI:58189"/>
        <dbReference type="ChEBI" id="CHEBI:58502"/>
        <dbReference type="EC" id="2.7.1.156"/>
    </reaction>
</comment>
<feature type="binding site" evidence="19">
    <location>
        <position position="78"/>
    </location>
    <ligand>
        <name>GTP</name>
        <dbReference type="ChEBI" id="CHEBI:37565"/>
    </ligand>
</feature>
<keyword evidence="13 20" id="KW-0418">Kinase</keyword>
<dbReference type="EC" id="2.7.7.62" evidence="9"/>
<comment type="catalytic activity">
    <reaction evidence="1">
        <text>adenosylcob(III)inamide + ATP = adenosylcob(III)inamide phosphate + ADP + H(+)</text>
        <dbReference type="Rhea" id="RHEA:15769"/>
        <dbReference type="ChEBI" id="CHEBI:2480"/>
        <dbReference type="ChEBI" id="CHEBI:15378"/>
        <dbReference type="ChEBI" id="CHEBI:30616"/>
        <dbReference type="ChEBI" id="CHEBI:58502"/>
        <dbReference type="ChEBI" id="CHEBI:456216"/>
        <dbReference type="EC" id="2.7.1.156"/>
    </reaction>
</comment>
<evidence type="ECO:0000256" key="9">
    <source>
        <dbReference type="ARBA" id="ARBA00012523"/>
    </source>
</evidence>
<comment type="catalytic activity">
    <reaction evidence="2">
        <text>adenosylcob(III)inamide phosphate + GTP + H(+) = adenosylcob(III)inamide-GDP + diphosphate</text>
        <dbReference type="Rhea" id="RHEA:22712"/>
        <dbReference type="ChEBI" id="CHEBI:15378"/>
        <dbReference type="ChEBI" id="CHEBI:33019"/>
        <dbReference type="ChEBI" id="CHEBI:37565"/>
        <dbReference type="ChEBI" id="CHEBI:58502"/>
        <dbReference type="ChEBI" id="CHEBI:60487"/>
        <dbReference type="EC" id="2.7.7.62"/>
    </reaction>
</comment>
<dbReference type="GO" id="GO:0005524">
    <property type="term" value="F:ATP binding"/>
    <property type="evidence" value="ECO:0007669"/>
    <property type="project" value="UniProtKB-KW"/>
</dbReference>
<evidence type="ECO:0000256" key="11">
    <source>
        <dbReference type="ARBA" id="ARBA00022679"/>
    </source>
</evidence>
<organism evidence="20 21">
    <name type="scientific">Dyadobacter frigoris</name>
    <dbReference type="NCBI Taxonomy" id="2576211"/>
    <lineage>
        <taxon>Bacteria</taxon>
        <taxon>Pseudomonadati</taxon>
        <taxon>Bacteroidota</taxon>
        <taxon>Cytophagia</taxon>
        <taxon>Cytophagales</taxon>
        <taxon>Spirosomataceae</taxon>
        <taxon>Dyadobacter</taxon>
    </lineage>
</organism>
<proteinExistence type="inferred from homology"/>
<dbReference type="AlphaFoldDB" id="A0A4U6DD05"/>
<sequence>MIIYITGGARSGKSRFAQEKALQLSKSPVYVATAHIWDDNFAERVQLHKNERGPEWTTYESETNIHKLPIENQVVVIDCVTLWLTNLFVAFDNNIDQSLAAFKEEIDAIAQRSGTFIIISNEIGMGVHADTEIGRKFTDLQGWANQYVAKKANEAIFMVSGLPLNLKG</sequence>
<comment type="similarity">
    <text evidence="7">Belongs to the CobU/CobP family.</text>
</comment>
<evidence type="ECO:0000256" key="12">
    <source>
        <dbReference type="ARBA" id="ARBA00022741"/>
    </source>
</evidence>
<dbReference type="GO" id="GO:0008820">
    <property type="term" value="F:cobinamide phosphate guanylyltransferase activity"/>
    <property type="evidence" value="ECO:0007669"/>
    <property type="project" value="UniProtKB-EC"/>
</dbReference>
<dbReference type="InterPro" id="IPR003203">
    <property type="entry name" value="CobU/CobP"/>
</dbReference>
<keyword evidence="15 19" id="KW-0342">GTP-binding</keyword>
<accession>A0A4U6DD05</accession>
<dbReference type="CDD" id="cd00544">
    <property type="entry name" value="CobU"/>
    <property type="match status" value="1"/>
</dbReference>
<gene>
    <name evidence="20" type="ORF">FDK13_02910</name>
</gene>
<evidence type="ECO:0000256" key="19">
    <source>
        <dbReference type="PIRSR" id="PIRSR006135-2"/>
    </source>
</evidence>
<evidence type="ECO:0000256" key="16">
    <source>
        <dbReference type="ARBA" id="ARBA00029570"/>
    </source>
</evidence>
<comment type="function">
    <text evidence="4">Catalyzes ATP-dependent phosphorylation of adenosylcobinamide and addition of GMP to adenosylcobinamide phosphate.</text>
</comment>
<dbReference type="Gene3D" id="3.40.50.300">
    <property type="entry name" value="P-loop containing nucleotide triphosphate hydrolases"/>
    <property type="match status" value="1"/>
</dbReference>
<keyword evidence="20" id="KW-0548">Nucleotidyltransferase</keyword>
<comment type="caution">
    <text evidence="20">The sequence shown here is derived from an EMBL/GenBank/DDBJ whole genome shotgun (WGS) entry which is preliminary data.</text>
</comment>
<evidence type="ECO:0000313" key="20">
    <source>
        <dbReference type="EMBL" id="TKT94178.1"/>
    </source>
</evidence>
<dbReference type="PIRSF" id="PIRSF006135">
    <property type="entry name" value="CobU"/>
    <property type="match status" value="1"/>
</dbReference>
<dbReference type="GO" id="GO:0043752">
    <property type="term" value="F:adenosylcobinamide kinase activity"/>
    <property type="evidence" value="ECO:0007669"/>
    <property type="project" value="UniProtKB-EC"/>
</dbReference>
<dbReference type="EC" id="2.7.1.156" evidence="8"/>
<keyword evidence="11 20" id="KW-0808">Transferase</keyword>
<evidence type="ECO:0000256" key="4">
    <source>
        <dbReference type="ARBA" id="ARBA00003889"/>
    </source>
</evidence>
<dbReference type="PANTHER" id="PTHR34848">
    <property type="match status" value="1"/>
</dbReference>
<evidence type="ECO:0000256" key="5">
    <source>
        <dbReference type="ARBA" id="ARBA00004692"/>
    </source>
</evidence>
<dbReference type="Proteomes" id="UP000304900">
    <property type="component" value="Unassembled WGS sequence"/>
</dbReference>
<dbReference type="InterPro" id="IPR027417">
    <property type="entry name" value="P-loop_NTPase"/>
</dbReference>
<dbReference type="PANTHER" id="PTHR34848:SF1">
    <property type="entry name" value="BIFUNCTIONAL ADENOSYLCOBALAMIN BIOSYNTHESIS PROTEIN COBU"/>
    <property type="match status" value="1"/>
</dbReference>
<name>A0A4U6DD05_9BACT</name>
<feature type="binding site" evidence="19">
    <location>
        <begin position="49"/>
        <end position="52"/>
    </location>
    <ligand>
        <name>GTP</name>
        <dbReference type="ChEBI" id="CHEBI:37565"/>
    </ligand>
</feature>
<dbReference type="GO" id="GO:0005525">
    <property type="term" value="F:GTP binding"/>
    <property type="evidence" value="ECO:0007669"/>
    <property type="project" value="UniProtKB-KW"/>
</dbReference>
<keyword evidence="14" id="KW-0067">ATP-binding</keyword>
<evidence type="ECO:0000256" key="14">
    <source>
        <dbReference type="ARBA" id="ARBA00022840"/>
    </source>
</evidence>
<feature type="binding site" evidence="19">
    <location>
        <begin position="7"/>
        <end position="14"/>
    </location>
    <ligand>
        <name>GTP</name>
        <dbReference type="ChEBI" id="CHEBI:37565"/>
    </ligand>
</feature>
<evidence type="ECO:0000256" key="13">
    <source>
        <dbReference type="ARBA" id="ARBA00022777"/>
    </source>
</evidence>
<dbReference type="EMBL" id="SZVO01000001">
    <property type="protein sequence ID" value="TKT94178.1"/>
    <property type="molecule type" value="Genomic_DNA"/>
</dbReference>
<evidence type="ECO:0000256" key="7">
    <source>
        <dbReference type="ARBA" id="ARBA00007490"/>
    </source>
</evidence>
<evidence type="ECO:0000256" key="17">
    <source>
        <dbReference type="ARBA" id="ARBA00030571"/>
    </source>
</evidence>
<dbReference type="GO" id="GO:0009236">
    <property type="term" value="P:cobalamin biosynthetic process"/>
    <property type="evidence" value="ECO:0007669"/>
    <property type="project" value="UniProtKB-UniPathway"/>
</dbReference>
<dbReference type="Pfam" id="PF02283">
    <property type="entry name" value="CobU"/>
    <property type="match status" value="1"/>
</dbReference>
<dbReference type="RefSeq" id="WP_137338467.1">
    <property type="nucleotide sequence ID" value="NZ_SZVO01000001.1"/>
</dbReference>
<dbReference type="OrthoDB" id="9799422at2"/>
<dbReference type="UniPathway" id="UPA00148">
    <property type="reaction ID" value="UER00236"/>
</dbReference>
<protein>
    <recommendedName>
        <fullName evidence="16">Adenosylcobinamide kinase</fullName>
        <ecNumber evidence="8">2.7.1.156</ecNumber>
        <ecNumber evidence="9">2.7.7.62</ecNumber>
    </recommendedName>
    <alternativeName>
        <fullName evidence="17">Adenosylcobinamide-phosphate guanylyltransferase</fullName>
    </alternativeName>
</protein>
<feature type="binding site" evidence="19">
    <location>
        <begin position="32"/>
        <end position="34"/>
    </location>
    <ligand>
        <name>GTP</name>
        <dbReference type="ChEBI" id="CHEBI:37565"/>
    </ligand>
</feature>
<dbReference type="SUPFAM" id="SSF52540">
    <property type="entry name" value="P-loop containing nucleoside triphosphate hydrolases"/>
    <property type="match status" value="1"/>
</dbReference>
<evidence type="ECO:0000256" key="18">
    <source>
        <dbReference type="PIRSR" id="PIRSR006135-1"/>
    </source>
</evidence>
<evidence type="ECO:0000256" key="8">
    <source>
        <dbReference type="ARBA" id="ARBA00012016"/>
    </source>
</evidence>
<keyword evidence="12 19" id="KW-0547">Nucleotide-binding</keyword>
<reference evidence="20 21" key="1">
    <citation type="submission" date="2019-05" db="EMBL/GenBank/DDBJ databases">
        <title>Dyadobacter AR-3-8 sp. nov., isolated from arctic soil.</title>
        <authorList>
            <person name="Chaudhary D.K."/>
        </authorList>
    </citation>
    <scope>NUCLEOTIDE SEQUENCE [LARGE SCALE GENOMIC DNA]</scope>
    <source>
        <strain evidence="20 21">AR-3-8</strain>
    </source>
</reference>
<evidence type="ECO:0000256" key="10">
    <source>
        <dbReference type="ARBA" id="ARBA00022573"/>
    </source>
</evidence>
<keyword evidence="10" id="KW-0169">Cobalamin biosynthesis</keyword>
<feature type="active site" description="GMP-histidine intermediate" evidence="18">
    <location>
        <position position="48"/>
    </location>
</feature>
<evidence type="ECO:0000256" key="2">
    <source>
        <dbReference type="ARBA" id="ARBA00000711"/>
    </source>
</evidence>
<comment type="pathway">
    <text evidence="5">Cofactor biosynthesis; adenosylcobalamin biosynthesis; adenosylcobalamin from cob(II)yrinate a,c-diamide: step 6/7.</text>
</comment>
<evidence type="ECO:0000313" key="21">
    <source>
        <dbReference type="Proteomes" id="UP000304900"/>
    </source>
</evidence>